<dbReference type="PANTHER" id="PTHR44591:SF19">
    <property type="entry name" value="TWO-COMPONENT RESPONSE REGULATOR-RELATED"/>
    <property type="match status" value="1"/>
</dbReference>
<dbReference type="SUPFAM" id="SSF52172">
    <property type="entry name" value="CheY-like"/>
    <property type="match status" value="1"/>
</dbReference>
<protein>
    <submittedName>
        <fullName evidence="4">Two-component response regulator</fullName>
    </submittedName>
</protein>
<sequence length="131" mass="15170">MSKKAILCVDDEKIILQSLKAQIKKHFGDRYLYEFAESRDEAWEVIEELDEAGIEILVIVSDWLMPNVRGDEFLIEVHQRFPQVITVMLTGQAHEDAIERAKKEANLHRCLHKPWTEQELIETLLSGLEGV</sequence>
<evidence type="ECO:0000256" key="1">
    <source>
        <dbReference type="ARBA" id="ARBA00022553"/>
    </source>
</evidence>
<keyword evidence="5" id="KW-1185">Reference proteome</keyword>
<dbReference type="Pfam" id="PF00072">
    <property type="entry name" value="Response_reg"/>
    <property type="match status" value="1"/>
</dbReference>
<dbReference type="Gene3D" id="3.40.50.2300">
    <property type="match status" value="1"/>
</dbReference>
<feature type="modified residue" description="4-aspartylphosphate" evidence="2">
    <location>
        <position position="62"/>
    </location>
</feature>
<dbReference type="EMBL" id="DF820463">
    <property type="protein sequence ID" value="GAK55028.1"/>
    <property type="molecule type" value="Genomic_DNA"/>
</dbReference>
<dbReference type="PANTHER" id="PTHR44591">
    <property type="entry name" value="STRESS RESPONSE REGULATOR PROTEIN 1"/>
    <property type="match status" value="1"/>
</dbReference>
<organism evidence="4">
    <name type="scientific">Vecturithrix granuli</name>
    <dbReference type="NCBI Taxonomy" id="1499967"/>
    <lineage>
        <taxon>Bacteria</taxon>
        <taxon>Candidatus Moduliflexota</taxon>
        <taxon>Candidatus Vecturitrichia</taxon>
        <taxon>Candidatus Vecturitrichales</taxon>
        <taxon>Candidatus Vecturitrichaceae</taxon>
        <taxon>Candidatus Vecturithrix</taxon>
    </lineage>
</organism>
<evidence type="ECO:0000256" key="2">
    <source>
        <dbReference type="PROSITE-ProRule" id="PRU00169"/>
    </source>
</evidence>
<feature type="domain" description="Response regulatory" evidence="3">
    <location>
        <begin position="5"/>
        <end position="128"/>
    </location>
</feature>
<gene>
    <name evidence="4" type="ORF">U27_01859</name>
</gene>
<proteinExistence type="predicted"/>
<name>A0A0S6W9L0_VECG1</name>
<dbReference type="InterPro" id="IPR050595">
    <property type="entry name" value="Bact_response_regulator"/>
</dbReference>
<dbReference type="SMART" id="SM00448">
    <property type="entry name" value="REC"/>
    <property type="match status" value="1"/>
</dbReference>
<dbReference type="eggNOG" id="COG0784">
    <property type="taxonomic scope" value="Bacteria"/>
</dbReference>
<dbReference type="PROSITE" id="PS50110">
    <property type="entry name" value="RESPONSE_REGULATORY"/>
    <property type="match status" value="1"/>
</dbReference>
<evidence type="ECO:0000313" key="4">
    <source>
        <dbReference type="EMBL" id="GAK55028.1"/>
    </source>
</evidence>
<keyword evidence="1 2" id="KW-0597">Phosphoprotein</keyword>
<accession>A0A0S6W9L0</accession>
<dbReference type="GO" id="GO:0000160">
    <property type="term" value="P:phosphorelay signal transduction system"/>
    <property type="evidence" value="ECO:0007669"/>
    <property type="project" value="InterPro"/>
</dbReference>
<dbReference type="Proteomes" id="UP000030661">
    <property type="component" value="Unassembled WGS sequence"/>
</dbReference>
<dbReference type="STRING" id="1499967.U27_01859"/>
<reference evidence="4" key="1">
    <citation type="journal article" date="2015" name="PeerJ">
        <title>First genomic representation of candidate bacterial phylum KSB3 points to enhanced environmental sensing as a trigger of wastewater bulking.</title>
        <authorList>
            <person name="Sekiguchi Y."/>
            <person name="Ohashi A."/>
            <person name="Parks D.H."/>
            <person name="Yamauchi T."/>
            <person name="Tyson G.W."/>
            <person name="Hugenholtz P."/>
        </authorList>
    </citation>
    <scope>NUCLEOTIDE SEQUENCE [LARGE SCALE GENOMIC DNA]</scope>
</reference>
<dbReference type="HOGENOM" id="CLU_000445_69_8_0"/>
<dbReference type="InterPro" id="IPR001789">
    <property type="entry name" value="Sig_transdc_resp-reg_receiver"/>
</dbReference>
<evidence type="ECO:0000313" key="5">
    <source>
        <dbReference type="Proteomes" id="UP000030661"/>
    </source>
</evidence>
<dbReference type="InterPro" id="IPR011006">
    <property type="entry name" value="CheY-like_superfamily"/>
</dbReference>
<evidence type="ECO:0000259" key="3">
    <source>
        <dbReference type="PROSITE" id="PS50110"/>
    </source>
</evidence>
<dbReference type="AlphaFoldDB" id="A0A0S6W9L0"/>